<keyword evidence="1" id="KW-0472">Membrane</keyword>
<evidence type="ECO:0000256" key="1">
    <source>
        <dbReference type="SAM" id="Phobius"/>
    </source>
</evidence>
<proteinExistence type="predicted"/>
<evidence type="ECO:0000313" key="2">
    <source>
        <dbReference type="EMBL" id="SDD19488.1"/>
    </source>
</evidence>
<keyword evidence="1" id="KW-0812">Transmembrane</keyword>
<name>A0A1G6SRT3_9GAMM</name>
<dbReference type="Pfam" id="PF16137">
    <property type="entry name" value="DUF4845"/>
    <property type="match status" value="1"/>
</dbReference>
<reference evidence="2 3" key="1">
    <citation type="submission" date="2016-10" db="EMBL/GenBank/DDBJ databases">
        <authorList>
            <person name="de Groot N.N."/>
        </authorList>
    </citation>
    <scope>NUCLEOTIDE SEQUENCE [LARGE SCALE GENOMIC DNA]</scope>
    <source>
        <strain evidence="2 3">DSM 16957</strain>
    </source>
</reference>
<dbReference type="AlphaFoldDB" id="A0A1G6SRT3"/>
<dbReference type="Proteomes" id="UP000199603">
    <property type="component" value="Unassembled WGS sequence"/>
</dbReference>
<keyword evidence="1" id="KW-1133">Transmembrane helix</keyword>
<sequence>MKLGTRQRGITLLGFIVVLAVVGFFAFLAMRLFPVYSEYYSVVSAMKGLQAEPGIATQTPEKIRSLLNNRFYISYVESVKPNHVKITRSGNGYNLNIKYEVRRPMAYNIDFVAKFDKTVELSRQGAVD</sequence>
<dbReference type="STRING" id="265719.SAMN04488509_101654"/>
<dbReference type="OrthoDB" id="5734946at2"/>
<evidence type="ECO:0008006" key="4">
    <source>
        <dbReference type="Google" id="ProtNLM"/>
    </source>
</evidence>
<gene>
    <name evidence="2" type="ORF">SAMN04488509_101654</name>
</gene>
<protein>
    <recommendedName>
        <fullName evidence="4">DUF4845 domain-containing protein</fullName>
    </recommendedName>
</protein>
<evidence type="ECO:0000313" key="3">
    <source>
        <dbReference type="Proteomes" id="UP000199603"/>
    </source>
</evidence>
<feature type="transmembrane region" description="Helical" evidence="1">
    <location>
        <begin position="12"/>
        <end position="33"/>
    </location>
</feature>
<keyword evidence="3" id="KW-1185">Reference proteome</keyword>
<dbReference type="EMBL" id="FNAG01000001">
    <property type="protein sequence ID" value="SDD19488.1"/>
    <property type="molecule type" value="Genomic_DNA"/>
</dbReference>
<dbReference type="RefSeq" id="WP_091238759.1">
    <property type="nucleotide sequence ID" value="NZ_FNAG01000001.1"/>
</dbReference>
<accession>A0A1G6SRT3</accession>
<dbReference type="InterPro" id="IPR032314">
    <property type="entry name" value="DUF4845"/>
</dbReference>
<organism evidence="2 3">
    <name type="scientific">Aquimonas voraii</name>
    <dbReference type="NCBI Taxonomy" id="265719"/>
    <lineage>
        <taxon>Bacteria</taxon>
        <taxon>Pseudomonadati</taxon>
        <taxon>Pseudomonadota</taxon>
        <taxon>Gammaproteobacteria</taxon>
        <taxon>Lysobacterales</taxon>
        <taxon>Lysobacteraceae</taxon>
        <taxon>Aquimonas</taxon>
    </lineage>
</organism>